<feature type="compositionally biased region" description="Pro residues" evidence="1">
    <location>
        <begin position="17"/>
        <end position="32"/>
    </location>
</feature>
<dbReference type="EMBL" id="QLYX01000017">
    <property type="protein sequence ID" value="RAY11666.1"/>
    <property type="molecule type" value="Genomic_DNA"/>
</dbReference>
<accession>A0A365GXX0</accession>
<dbReference type="Proteomes" id="UP000251891">
    <property type="component" value="Unassembled WGS sequence"/>
</dbReference>
<proteinExistence type="predicted"/>
<name>A0A365GXX0_9ACTN</name>
<dbReference type="AlphaFoldDB" id="A0A365GXX0"/>
<gene>
    <name evidence="2" type="ORF">DPM19_29010</name>
</gene>
<sequence>MASAEPATDGPGAAAPDDPPGGPSAPASPPADGPGGDPASPPASAPPSAPPAPPAPGASPPSPGAIRFTGPLAAIEHLARARSQNDRTDALRAANAASVHYVFGYPASYPLPAQRNCERTPSGAYAYHCFFYYEGGGQNYYVNFSAATGFRVVKVQYVAD</sequence>
<evidence type="ECO:0000313" key="2">
    <source>
        <dbReference type="EMBL" id="RAY11666.1"/>
    </source>
</evidence>
<evidence type="ECO:0000313" key="3">
    <source>
        <dbReference type="Proteomes" id="UP000251891"/>
    </source>
</evidence>
<reference evidence="2 3" key="1">
    <citation type="submission" date="2018-06" db="EMBL/GenBank/DDBJ databases">
        <title>Actinomadura craniellae sp. nov. isolated from marine sponge Craniella sp.</title>
        <authorList>
            <person name="Li L."/>
            <person name="Xu Q.H."/>
            <person name="Lin H.W."/>
            <person name="Lu Y.H."/>
        </authorList>
    </citation>
    <scope>NUCLEOTIDE SEQUENCE [LARGE SCALE GENOMIC DNA]</scope>
    <source>
        <strain evidence="2 3">LHW63021</strain>
    </source>
</reference>
<feature type="compositionally biased region" description="Pro residues" evidence="1">
    <location>
        <begin position="39"/>
        <end position="63"/>
    </location>
</feature>
<evidence type="ECO:0000256" key="1">
    <source>
        <dbReference type="SAM" id="MobiDB-lite"/>
    </source>
</evidence>
<protein>
    <submittedName>
        <fullName evidence="2">Uncharacterized protein</fullName>
    </submittedName>
</protein>
<organism evidence="2 3">
    <name type="scientific">Actinomadura craniellae</name>
    <dbReference type="NCBI Taxonomy" id="2231787"/>
    <lineage>
        <taxon>Bacteria</taxon>
        <taxon>Bacillati</taxon>
        <taxon>Actinomycetota</taxon>
        <taxon>Actinomycetes</taxon>
        <taxon>Streptosporangiales</taxon>
        <taxon>Thermomonosporaceae</taxon>
        <taxon>Actinomadura</taxon>
    </lineage>
</organism>
<keyword evidence="3" id="KW-1185">Reference proteome</keyword>
<feature type="region of interest" description="Disordered" evidence="1">
    <location>
        <begin position="1"/>
        <end position="67"/>
    </location>
</feature>
<comment type="caution">
    <text evidence="2">The sequence shown here is derived from an EMBL/GenBank/DDBJ whole genome shotgun (WGS) entry which is preliminary data.</text>
</comment>